<gene>
    <name evidence="1" type="ORF">GWC95_07165</name>
</gene>
<keyword evidence="2" id="KW-1185">Reference proteome</keyword>
<organism evidence="1 2">
    <name type="scientific">Sediminibacterium roseum</name>
    <dbReference type="NCBI Taxonomy" id="1978412"/>
    <lineage>
        <taxon>Bacteria</taxon>
        <taxon>Pseudomonadati</taxon>
        <taxon>Bacteroidota</taxon>
        <taxon>Chitinophagia</taxon>
        <taxon>Chitinophagales</taxon>
        <taxon>Chitinophagaceae</taxon>
        <taxon>Sediminibacterium</taxon>
    </lineage>
</organism>
<evidence type="ECO:0000313" key="2">
    <source>
        <dbReference type="Proteomes" id="UP000753802"/>
    </source>
</evidence>
<dbReference type="RefSeq" id="WP_161818005.1">
    <property type="nucleotide sequence ID" value="NZ_JAACJS010000011.1"/>
</dbReference>
<proteinExistence type="predicted"/>
<evidence type="ECO:0008006" key="3">
    <source>
        <dbReference type="Google" id="ProtNLM"/>
    </source>
</evidence>
<protein>
    <recommendedName>
        <fullName evidence="3">DUF3606 domain-containing protein</fullName>
    </recommendedName>
</protein>
<accession>A0ABW9ZT80</accession>
<comment type="caution">
    <text evidence="1">The sequence shown here is derived from an EMBL/GenBank/DDBJ whole genome shotgun (WGS) entry which is preliminary data.</text>
</comment>
<reference evidence="1 2" key="1">
    <citation type="submission" date="2020-01" db="EMBL/GenBank/DDBJ databases">
        <title>Genome analysis.</title>
        <authorList>
            <person name="Wu S."/>
            <person name="Wang G."/>
        </authorList>
    </citation>
    <scope>NUCLEOTIDE SEQUENCE [LARGE SCALE GENOMIC DNA]</scope>
    <source>
        <strain evidence="1 2">SYL130</strain>
    </source>
</reference>
<dbReference type="EMBL" id="JAACJS010000011">
    <property type="protein sequence ID" value="NCI49695.1"/>
    <property type="molecule type" value="Genomic_DNA"/>
</dbReference>
<sequence length="67" mass="7730">MPDKKPRKKWLHKPAPISDEAYAQLEKRFGVPRADMEKMAAELRLGRPKLETYLVVLAAEAKQRNGR</sequence>
<evidence type="ECO:0000313" key="1">
    <source>
        <dbReference type="EMBL" id="NCI49695.1"/>
    </source>
</evidence>
<dbReference type="Proteomes" id="UP000753802">
    <property type="component" value="Unassembled WGS sequence"/>
</dbReference>
<name>A0ABW9ZT80_9BACT</name>